<sequence length="156" mass="17945">MTKRIIMYFSMSGATRQAAQELQNLTAGELFEIKPKIPYPTHYEDYTAVGKQQLDHQIEPELKVVLPSLEGYDLIFLGFPTWWQQPPMIIHTVLNDDELKGKIIVPFTTSMSSGIEDSVTVMRHLTKGSDLKIEDGFRYDPDKRRFVGKTKRLNLI</sequence>
<dbReference type="Proteomes" id="UP000326334">
    <property type="component" value="Chromosome"/>
</dbReference>
<gene>
    <name evidence="2" type="ORF">LG542_08435</name>
</gene>
<evidence type="ECO:0000259" key="1">
    <source>
        <dbReference type="Pfam" id="PF12682"/>
    </source>
</evidence>
<reference evidence="2 3" key="1">
    <citation type="submission" date="2019-10" db="EMBL/GenBank/DDBJ databases">
        <title>Genome sequencing of Lactobacillus graminis.</title>
        <authorList>
            <person name="Kim K."/>
        </authorList>
    </citation>
    <scope>NUCLEOTIDE SEQUENCE [LARGE SCALE GENOMIC DNA]</scope>
    <source>
        <strain evidence="2 3">LG542</strain>
    </source>
</reference>
<keyword evidence="3" id="KW-1185">Reference proteome</keyword>
<feature type="domain" description="Flavodoxin-like" evidence="1">
    <location>
        <begin position="3"/>
        <end position="124"/>
    </location>
</feature>
<dbReference type="Pfam" id="PF12682">
    <property type="entry name" value="Flavodoxin_4"/>
    <property type="match status" value="1"/>
</dbReference>
<dbReference type="SUPFAM" id="SSF52218">
    <property type="entry name" value="Flavoproteins"/>
    <property type="match status" value="1"/>
</dbReference>
<dbReference type="Gene3D" id="3.40.50.360">
    <property type="match status" value="1"/>
</dbReference>
<organism evidence="2 3">
    <name type="scientific">Latilactobacillus graminis</name>
    <dbReference type="NCBI Taxonomy" id="60519"/>
    <lineage>
        <taxon>Bacteria</taxon>
        <taxon>Bacillati</taxon>
        <taxon>Bacillota</taxon>
        <taxon>Bacilli</taxon>
        <taxon>Lactobacillales</taxon>
        <taxon>Lactobacillaceae</taxon>
        <taxon>Latilactobacillus</taxon>
    </lineage>
</organism>
<dbReference type="InterPro" id="IPR008254">
    <property type="entry name" value="Flavodoxin/NO_synth"/>
</dbReference>
<proteinExistence type="predicted"/>
<evidence type="ECO:0000313" key="3">
    <source>
        <dbReference type="Proteomes" id="UP000326334"/>
    </source>
</evidence>
<evidence type="ECO:0000313" key="2">
    <source>
        <dbReference type="EMBL" id="QFP80238.1"/>
    </source>
</evidence>
<accession>A0ABX6C9F0</accession>
<dbReference type="EMBL" id="CP045007">
    <property type="protein sequence ID" value="QFP80238.1"/>
    <property type="molecule type" value="Genomic_DNA"/>
</dbReference>
<dbReference type="PANTHER" id="PTHR39201">
    <property type="entry name" value="EXPORTED PROTEIN-RELATED"/>
    <property type="match status" value="1"/>
</dbReference>
<protein>
    <recommendedName>
        <fullName evidence="1">Flavodoxin-like domain-containing protein</fullName>
    </recommendedName>
</protein>
<name>A0ABX6C9F0_9LACO</name>
<dbReference type="PANTHER" id="PTHR39201:SF1">
    <property type="entry name" value="FLAVODOXIN-LIKE DOMAIN-CONTAINING PROTEIN"/>
    <property type="match status" value="1"/>
</dbReference>
<dbReference type="InterPro" id="IPR029039">
    <property type="entry name" value="Flavoprotein-like_sf"/>
</dbReference>
<dbReference type="RefSeq" id="WP_057908106.1">
    <property type="nucleotide sequence ID" value="NZ_CP045007.1"/>
</dbReference>